<dbReference type="SUPFAM" id="SSF51905">
    <property type="entry name" value="FAD/NAD(P)-binding domain"/>
    <property type="match status" value="1"/>
</dbReference>
<dbReference type="PRINTS" id="PR00420">
    <property type="entry name" value="RNGMNOXGNASE"/>
</dbReference>
<keyword evidence="7" id="KW-1185">Reference proteome</keyword>
<comment type="caution">
    <text evidence="6">The sequence shown here is derived from an EMBL/GenBank/DDBJ whole genome shotgun (WGS) entry which is preliminary data.</text>
</comment>
<evidence type="ECO:0000256" key="1">
    <source>
        <dbReference type="ARBA" id="ARBA00001974"/>
    </source>
</evidence>
<feature type="domain" description="FAD-binding" evidence="5">
    <location>
        <begin position="100"/>
        <end position="214"/>
    </location>
</feature>
<evidence type="ECO:0000313" key="6">
    <source>
        <dbReference type="EMBL" id="KAB8188487.1"/>
    </source>
</evidence>
<dbReference type="Gene3D" id="3.30.70.2450">
    <property type="match status" value="1"/>
</dbReference>
<dbReference type="GO" id="GO:0016709">
    <property type="term" value="F:oxidoreductase activity, acting on paired donors, with incorporation or reduction of molecular oxygen, NAD(P)H as one donor, and incorporation of one atom of oxygen"/>
    <property type="evidence" value="ECO:0007669"/>
    <property type="project" value="UniProtKB-ARBA"/>
</dbReference>
<dbReference type="AlphaFoldDB" id="A0A5C4VFI0"/>
<gene>
    <name evidence="6" type="ORF">FH608_044475</name>
</gene>
<reference evidence="6 7" key="1">
    <citation type="submission" date="2019-10" db="EMBL/GenBank/DDBJ databases">
        <title>Nonomuraea sp. nov., isolated from Phyllanthus amarus.</title>
        <authorList>
            <person name="Klykleung N."/>
            <person name="Tanasupawat S."/>
        </authorList>
    </citation>
    <scope>NUCLEOTIDE SEQUENCE [LARGE SCALE GENOMIC DNA]</scope>
    <source>
        <strain evidence="6 7">PA1-10</strain>
    </source>
</reference>
<dbReference type="OrthoDB" id="8670884at2"/>
<sequence>MSRRDSSAEPPVWRSTSAWSHGWAVHHGRTRAPDRRTDAAGRRAVSPEGLRTITALSNYVHGFILREQRAQLSAAHGPVTRDHLADLLSDGHAALDPAGDGDAWGEQEVLERFRHLVPERTGRTDIRIKDAVWTSVFSIHRRPADTYRQGRVLLAGDAAHIHSPLGGQGVVTGMGDAENLAWKLALVIRGQATEALLDTYEAERRPLATDVPRRTTTATRLQVGDSPLMRFLRTRVLVPMANMPSVQRRAGQVASQLWVTYRRGPLATGLTSRLGRRPRPGDRVPDLACRRPDGRRTRLHAELGHRWALLAPPGSAPAHLAEARKRLGETITPLTCPADRQRDVWLIRPDAHLAWRGRATPAHLGRRLDHALRVSP</sequence>
<feature type="compositionally biased region" description="Basic and acidic residues" evidence="4">
    <location>
        <begin position="31"/>
        <end position="41"/>
    </location>
</feature>
<dbReference type="Gene3D" id="3.50.50.60">
    <property type="entry name" value="FAD/NAD(P)-binding domain"/>
    <property type="match status" value="1"/>
</dbReference>
<name>A0A5C4VFI0_9ACTN</name>
<dbReference type="Pfam" id="PF01494">
    <property type="entry name" value="FAD_binding_3"/>
    <property type="match status" value="1"/>
</dbReference>
<keyword evidence="2" id="KW-0285">Flavoprotein</keyword>
<proteinExistence type="predicted"/>
<evidence type="ECO:0000256" key="3">
    <source>
        <dbReference type="ARBA" id="ARBA00022827"/>
    </source>
</evidence>
<dbReference type="Proteomes" id="UP000312512">
    <property type="component" value="Unassembled WGS sequence"/>
</dbReference>
<evidence type="ECO:0000313" key="7">
    <source>
        <dbReference type="Proteomes" id="UP000312512"/>
    </source>
</evidence>
<keyword evidence="3" id="KW-0274">FAD</keyword>
<evidence type="ECO:0000256" key="2">
    <source>
        <dbReference type="ARBA" id="ARBA00022630"/>
    </source>
</evidence>
<dbReference type="PANTHER" id="PTHR43004:SF19">
    <property type="entry name" value="BINDING MONOOXYGENASE, PUTATIVE (JCVI)-RELATED"/>
    <property type="match status" value="1"/>
</dbReference>
<feature type="region of interest" description="Disordered" evidence="4">
    <location>
        <begin position="24"/>
        <end position="45"/>
    </location>
</feature>
<dbReference type="Pfam" id="PF21274">
    <property type="entry name" value="Rng_hyd_C"/>
    <property type="match status" value="1"/>
</dbReference>
<dbReference type="InterPro" id="IPR050641">
    <property type="entry name" value="RIFMO-like"/>
</dbReference>
<dbReference type="GO" id="GO:0071949">
    <property type="term" value="F:FAD binding"/>
    <property type="evidence" value="ECO:0007669"/>
    <property type="project" value="InterPro"/>
</dbReference>
<comment type="cofactor">
    <cofactor evidence="1">
        <name>FAD</name>
        <dbReference type="ChEBI" id="CHEBI:57692"/>
    </cofactor>
</comment>
<accession>A0A5C4VFI0</accession>
<organism evidence="6 7">
    <name type="scientific">Nonomuraea phyllanthi</name>
    <dbReference type="NCBI Taxonomy" id="2219224"/>
    <lineage>
        <taxon>Bacteria</taxon>
        <taxon>Bacillati</taxon>
        <taxon>Actinomycetota</taxon>
        <taxon>Actinomycetes</taxon>
        <taxon>Streptosporangiales</taxon>
        <taxon>Streptosporangiaceae</taxon>
        <taxon>Nonomuraea</taxon>
    </lineage>
</organism>
<dbReference type="EMBL" id="VDLX02000025">
    <property type="protein sequence ID" value="KAB8188487.1"/>
    <property type="molecule type" value="Genomic_DNA"/>
</dbReference>
<protein>
    <recommendedName>
        <fullName evidence="5">FAD-binding domain-containing protein</fullName>
    </recommendedName>
</protein>
<dbReference type="InterPro" id="IPR002938">
    <property type="entry name" value="FAD-bd"/>
</dbReference>
<evidence type="ECO:0000259" key="5">
    <source>
        <dbReference type="Pfam" id="PF01494"/>
    </source>
</evidence>
<dbReference type="InterPro" id="IPR036188">
    <property type="entry name" value="FAD/NAD-bd_sf"/>
</dbReference>
<evidence type="ECO:0000256" key="4">
    <source>
        <dbReference type="SAM" id="MobiDB-lite"/>
    </source>
</evidence>
<dbReference type="Gene3D" id="3.40.30.120">
    <property type="match status" value="1"/>
</dbReference>
<dbReference type="PANTHER" id="PTHR43004">
    <property type="entry name" value="TRK SYSTEM POTASSIUM UPTAKE PROTEIN"/>
    <property type="match status" value="1"/>
</dbReference>